<evidence type="ECO:0000256" key="1">
    <source>
        <dbReference type="ARBA" id="ARBA00006738"/>
    </source>
</evidence>
<dbReference type="SUPFAM" id="SSF52980">
    <property type="entry name" value="Restriction endonuclease-like"/>
    <property type="match status" value="1"/>
</dbReference>
<protein>
    <recommendedName>
        <fullName evidence="2">UPF0102 protein MHIB_20600</fullName>
    </recommendedName>
</protein>
<sequence>MTTRTRAALGALGEQAAVDYLIGQGWSILARNWRCRYGELDIVAHHPAARAVVFIEVKTRSGDGFGGLAYAVPPEKVRRLRRLAGVWMVGQPYRWEAVRLDVIRVRVGPGNGAQITHLQGVC</sequence>
<dbReference type="PANTHER" id="PTHR34039:SF1">
    <property type="entry name" value="UPF0102 PROTEIN YRAN"/>
    <property type="match status" value="1"/>
</dbReference>
<organism evidence="3 4">
    <name type="scientific">Mycolicibacter hiberniae</name>
    <dbReference type="NCBI Taxonomy" id="29314"/>
    <lineage>
        <taxon>Bacteria</taxon>
        <taxon>Bacillati</taxon>
        <taxon>Actinomycetota</taxon>
        <taxon>Actinomycetes</taxon>
        <taxon>Mycobacteriales</taxon>
        <taxon>Mycobacteriaceae</taxon>
        <taxon>Mycolicibacter</taxon>
    </lineage>
</organism>
<evidence type="ECO:0000256" key="2">
    <source>
        <dbReference type="HAMAP-Rule" id="MF_00048"/>
    </source>
</evidence>
<name>A0A7I7X2H2_9MYCO</name>
<dbReference type="PANTHER" id="PTHR34039">
    <property type="entry name" value="UPF0102 PROTEIN YRAN"/>
    <property type="match status" value="1"/>
</dbReference>
<keyword evidence="4" id="KW-1185">Reference proteome</keyword>
<dbReference type="HAMAP" id="MF_00048">
    <property type="entry name" value="UPF0102"/>
    <property type="match status" value="1"/>
</dbReference>
<proteinExistence type="inferred from homology"/>
<dbReference type="Proteomes" id="UP000467260">
    <property type="component" value="Chromosome"/>
</dbReference>
<evidence type="ECO:0000313" key="3">
    <source>
        <dbReference type="EMBL" id="BBZ23642.1"/>
    </source>
</evidence>
<dbReference type="KEGG" id="mhib:MHIB_20600"/>
<evidence type="ECO:0000313" key="4">
    <source>
        <dbReference type="Proteomes" id="UP000467260"/>
    </source>
</evidence>
<accession>A0A7I7X2H2</accession>
<dbReference type="NCBIfam" id="NF009154">
    <property type="entry name" value="PRK12497.3-3"/>
    <property type="match status" value="1"/>
</dbReference>
<comment type="similarity">
    <text evidence="1 2">Belongs to the UPF0102 family.</text>
</comment>
<dbReference type="InterPro" id="IPR011335">
    <property type="entry name" value="Restrct_endonuc-II-like"/>
</dbReference>
<dbReference type="GO" id="GO:0003676">
    <property type="term" value="F:nucleic acid binding"/>
    <property type="evidence" value="ECO:0007669"/>
    <property type="project" value="InterPro"/>
</dbReference>
<dbReference type="EMBL" id="AP022609">
    <property type="protein sequence ID" value="BBZ23642.1"/>
    <property type="molecule type" value="Genomic_DNA"/>
</dbReference>
<dbReference type="Pfam" id="PF02021">
    <property type="entry name" value="UPF0102"/>
    <property type="match status" value="1"/>
</dbReference>
<dbReference type="NCBIfam" id="NF009153">
    <property type="entry name" value="PRK12497.3-1"/>
    <property type="match status" value="1"/>
</dbReference>
<dbReference type="AlphaFoldDB" id="A0A7I7X2H2"/>
<dbReference type="InterPro" id="IPR003509">
    <property type="entry name" value="UPF0102_YraN-like"/>
</dbReference>
<reference evidence="3 4" key="1">
    <citation type="journal article" date="2019" name="Emerg. Microbes Infect.">
        <title>Comprehensive subspecies identification of 175 nontuberculous mycobacteria species based on 7547 genomic profiles.</title>
        <authorList>
            <person name="Matsumoto Y."/>
            <person name="Kinjo T."/>
            <person name="Motooka D."/>
            <person name="Nabeya D."/>
            <person name="Jung N."/>
            <person name="Uechi K."/>
            <person name="Horii T."/>
            <person name="Iida T."/>
            <person name="Fujita J."/>
            <person name="Nakamura S."/>
        </authorList>
    </citation>
    <scope>NUCLEOTIDE SEQUENCE [LARGE SCALE GENOMIC DNA]</scope>
    <source>
        <strain evidence="3 4">JCM 13571</strain>
    </source>
</reference>
<dbReference type="InterPro" id="IPR011856">
    <property type="entry name" value="tRNA_endonuc-like_dom_sf"/>
</dbReference>
<gene>
    <name evidence="3" type="ORF">MHIB_20600</name>
</gene>
<dbReference type="Gene3D" id="3.40.1350.10">
    <property type="match status" value="1"/>
</dbReference>
<dbReference type="OrthoDB" id="9794876at2"/>
<dbReference type="RefSeq" id="WP_085137761.1">
    <property type="nucleotide sequence ID" value="NZ_AP022609.1"/>
</dbReference>
<dbReference type="CDD" id="cd20736">
    <property type="entry name" value="PoNe_Nuclease"/>
    <property type="match status" value="1"/>
</dbReference>